<feature type="chain" id="PRO_5047164628" description="DUF732 domain-containing protein" evidence="2">
    <location>
        <begin position="25"/>
        <end position="140"/>
    </location>
</feature>
<dbReference type="EMBL" id="AP022567">
    <property type="protein sequence ID" value="BBX34449.1"/>
    <property type="molecule type" value="Genomic_DNA"/>
</dbReference>
<dbReference type="PROSITE" id="PS51257">
    <property type="entry name" value="PROKAR_LIPOPROTEIN"/>
    <property type="match status" value="1"/>
</dbReference>
<evidence type="ECO:0000313" key="3">
    <source>
        <dbReference type="EMBL" id="BBX34449.1"/>
    </source>
</evidence>
<evidence type="ECO:0000313" key="4">
    <source>
        <dbReference type="Proteomes" id="UP000465622"/>
    </source>
</evidence>
<dbReference type="RefSeq" id="WP_036429702.1">
    <property type="nucleotide sequence ID" value="NZ_AP022567.1"/>
</dbReference>
<keyword evidence="4" id="KW-1185">Reference proteome</keyword>
<feature type="compositionally biased region" description="Low complexity" evidence="1">
    <location>
        <begin position="59"/>
        <end position="78"/>
    </location>
</feature>
<gene>
    <name evidence="3" type="ORF">MMAGJ_37310</name>
</gene>
<feature type="compositionally biased region" description="Low complexity" evidence="1">
    <location>
        <begin position="34"/>
        <end position="50"/>
    </location>
</feature>
<evidence type="ECO:0000256" key="1">
    <source>
        <dbReference type="SAM" id="MobiDB-lite"/>
    </source>
</evidence>
<sequence length="140" mass="14179">MRGVMVAGIAVGVLALAACNNVTAGTPMADPDQTEITTTTTTTTRSTSPTWMPLPPPVSTGAPAPGGAATPPPNGMATTCSEYSTMDDATKRGMVDLLGDNGYPGMKRNPLLWTSFIGAMCVIAPPGSTVVDAINNKVPG</sequence>
<reference evidence="3 4" key="1">
    <citation type="journal article" date="2019" name="Emerg. Microbes Infect.">
        <title>Comprehensive subspecies identification of 175 nontuberculous mycobacteria species based on 7547 genomic profiles.</title>
        <authorList>
            <person name="Matsumoto Y."/>
            <person name="Kinjo T."/>
            <person name="Motooka D."/>
            <person name="Nabeya D."/>
            <person name="Jung N."/>
            <person name="Uechi K."/>
            <person name="Horii T."/>
            <person name="Iida T."/>
            <person name="Fujita J."/>
            <person name="Nakamura S."/>
        </authorList>
    </citation>
    <scope>NUCLEOTIDE SEQUENCE [LARGE SCALE GENOMIC DNA]</scope>
    <source>
        <strain evidence="3 4">JCM 12375</strain>
    </source>
</reference>
<protein>
    <recommendedName>
        <fullName evidence="5">DUF732 domain-containing protein</fullName>
    </recommendedName>
</protein>
<proteinExistence type="predicted"/>
<organism evidence="3 4">
    <name type="scientific">Mycolicibacterium mageritense</name>
    <name type="common">Mycobacterium mageritense</name>
    <dbReference type="NCBI Taxonomy" id="53462"/>
    <lineage>
        <taxon>Bacteria</taxon>
        <taxon>Bacillati</taxon>
        <taxon>Actinomycetota</taxon>
        <taxon>Actinomycetes</taxon>
        <taxon>Mycobacteriales</taxon>
        <taxon>Mycobacteriaceae</taxon>
        <taxon>Mycolicibacterium</taxon>
    </lineage>
</organism>
<keyword evidence="2" id="KW-0732">Signal</keyword>
<name>A0ABM7HV31_MYCME</name>
<evidence type="ECO:0008006" key="5">
    <source>
        <dbReference type="Google" id="ProtNLM"/>
    </source>
</evidence>
<dbReference type="Proteomes" id="UP000465622">
    <property type="component" value="Chromosome"/>
</dbReference>
<evidence type="ECO:0000256" key="2">
    <source>
        <dbReference type="SAM" id="SignalP"/>
    </source>
</evidence>
<feature type="region of interest" description="Disordered" evidence="1">
    <location>
        <begin position="23"/>
        <end position="78"/>
    </location>
</feature>
<accession>A0ABM7HV31</accession>
<feature type="signal peptide" evidence="2">
    <location>
        <begin position="1"/>
        <end position="24"/>
    </location>
</feature>